<dbReference type="EC" id="2.-.-.-" evidence="1"/>
<sequence length="47" mass="5242">STDDTRKIIEALNDSRIRIVDGPAKGNPIPNFENALREAKGDDHFSF</sequence>
<proteinExistence type="predicted"/>
<comment type="caution">
    <text evidence="1">The sequence shown here is derived from an EMBL/GenBank/DDBJ whole genome shotgun (WGS) entry which is preliminary data.</text>
</comment>
<evidence type="ECO:0000313" key="1">
    <source>
        <dbReference type="EMBL" id="EJW98262.1"/>
    </source>
</evidence>
<feature type="non-terminal residue" evidence="1">
    <location>
        <position position="1"/>
    </location>
</feature>
<dbReference type="AlphaFoldDB" id="J9G917"/>
<keyword evidence="1" id="KW-0808">Transferase</keyword>
<name>J9G917_9ZZZZ</name>
<reference evidence="1" key="1">
    <citation type="journal article" date="2012" name="PLoS ONE">
        <title>Gene sets for utilization of primary and secondary nutrition supplies in the distal gut of endangered iberian lynx.</title>
        <authorList>
            <person name="Alcaide M."/>
            <person name="Messina E."/>
            <person name="Richter M."/>
            <person name="Bargiela R."/>
            <person name="Peplies J."/>
            <person name="Huws S.A."/>
            <person name="Newbold C.J."/>
            <person name="Golyshin P.N."/>
            <person name="Simon M.A."/>
            <person name="Lopez G."/>
            <person name="Yakimov M.M."/>
            <person name="Ferrer M."/>
        </authorList>
    </citation>
    <scope>NUCLEOTIDE SEQUENCE</scope>
</reference>
<accession>J9G917</accession>
<dbReference type="GO" id="GO:0016740">
    <property type="term" value="F:transferase activity"/>
    <property type="evidence" value="ECO:0007669"/>
    <property type="project" value="UniProtKB-KW"/>
</dbReference>
<protein>
    <submittedName>
        <fullName evidence="1">Protein containing Glycosyl transferase, family 2 domain protein</fullName>
        <ecNumber evidence="1">2.-.-.-</ecNumber>
    </submittedName>
</protein>
<organism evidence="1">
    <name type="scientific">gut metagenome</name>
    <dbReference type="NCBI Taxonomy" id="749906"/>
    <lineage>
        <taxon>unclassified sequences</taxon>
        <taxon>metagenomes</taxon>
        <taxon>organismal metagenomes</taxon>
    </lineage>
</organism>
<dbReference type="EMBL" id="AMCI01004347">
    <property type="protein sequence ID" value="EJW98262.1"/>
    <property type="molecule type" value="Genomic_DNA"/>
</dbReference>
<gene>
    <name evidence="1" type="ORF">EVA_13631</name>
</gene>